<keyword evidence="13" id="KW-1185">Reference proteome</keyword>
<dbReference type="Gene3D" id="1.20.1070.10">
    <property type="entry name" value="Rhodopsin 7-helix transmembrane proteins"/>
    <property type="match status" value="1"/>
</dbReference>
<dbReference type="InterPro" id="IPR017452">
    <property type="entry name" value="GPCR_Rhodpsn_7TM"/>
</dbReference>
<keyword evidence="5" id="KW-0297">G-protein coupled receptor</keyword>
<organism evidence="12 13">
    <name type="scientific">Pocillopora meandrina</name>
    <dbReference type="NCBI Taxonomy" id="46732"/>
    <lineage>
        <taxon>Eukaryota</taxon>
        <taxon>Metazoa</taxon>
        <taxon>Cnidaria</taxon>
        <taxon>Anthozoa</taxon>
        <taxon>Hexacorallia</taxon>
        <taxon>Scleractinia</taxon>
        <taxon>Astrocoeniina</taxon>
        <taxon>Pocilloporidae</taxon>
        <taxon>Pocillopora</taxon>
    </lineage>
</organism>
<keyword evidence="8" id="KW-0325">Glycoprotein</keyword>
<evidence type="ECO:0000313" key="12">
    <source>
        <dbReference type="EMBL" id="CAH3161169.1"/>
    </source>
</evidence>
<evidence type="ECO:0000256" key="4">
    <source>
        <dbReference type="ARBA" id="ARBA00022989"/>
    </source>
</evidence>
<keyword evidence="2" id="KW-1003">Cell membrane</keyword>
<dbReference type="GO" id="GO:0004930">
    <property type="term" value="F:G protein-coupled receptor activity"/>
    <property type="evidence" value="ECO:0007669"/>
    <property type="project" value="UniProtKB-KW"/>
</dbReference>
<evidence type="ECO:0000256" key="9">
    <source>
        <dbReference type="ARBA" id="ARBA00023224"/>
    </source>
</evidence>
<dbReference type="GO" id="GO:0005886">
    <property type="term" value="C:plasma membrane"/>
    <property type="evidence" value="ECO:0007669"/>
    <property type="project" value="UniProtKB-SubCell"/>
</dbReference>
<dbReference type="Pfam" id="PF00001">
    <property type="entry name" value="7tm_1"/>
    <property type="match status" value="1"/>
</dbReference>
<feature type="transmembrane region" description="Helical" evidence="10">
    <location>
        <begin position="177"/>
        <end position="197"/>
    </location>
</feature>
<evidence type="ECO:0000259" key="11">
    <source>
        <dbReference type="PROSITE" id="PS50262"/>
    </source>
</evidence>
<protein>
    <recommendedName>
        <fullName evidence="11">G-protein coupled receptors family 1 profile domain-containing protein</fullName>
    </recommendedName>
</protein>
<feature type="transmembrane region" description="Helical" evidence="10">
    <location>
        <begin position="238"/>
        <end position="259"/>
    </location>
</feature>
<feature type="transmembrane region" description="Helical" evidence="10">
    <location>
        <begin position="116"/>
        <end position="142"/>
    </location>
</feature>
<dbReference type="Proteomes" id="UP001159428">
    <property type="component" value="Unassembled WGS sequence"/>
</dbReference>
<keyword evidence="3 10" id="KW-0812">Transmembrane</keyword>
<gene>
    <name evidence="12" type="ORF">PMEA_00032748</name>
</gene>
<evidence type="ECO:0000256" key="1">
    <source>
        <dbReference type="ARBA" id="ARBA00004651"/>
    </source>
</evidence>
<keyword evidence="6 10" id="KW-0472">Membrane</keyword>
<dbReference type="PANTHER" id="PTHR24246">
    <property type="entry name" value="OLFACTORY RECEPTOR AND ADENOSINE RECEPTOR"/>
    <property type="match status" value="1"/>
</dbReference>
<comment type="subcellular location">
    <subcellularLocation>
        <location evidence="1">Cell membrane</location>
        <topology evidence="1">Multi-pass membrane protein</topology>
    </subcellularLocation>
</comment>
<feature type="transmembrane region" description="Helical" evidence="10">
    <location>
        <begin position="154"/>
        <end position="171"/>
    </location>
</feature>
<evidence type="ECO:0000256" key="10">
    <source>
        <dbReference type="SAM" id="Phobius"/>
    </source>
</evidence>
<dbReference type="PANTHER" id="PTHR24246:SF27">
    <property type="entry name" value="ADENOSINE RECEPTOR, ISOFORM A"/>
    <property type="match status" value="1"/>
</dbReference>
<keyword evidence="9" id="KW-0807">Transducer</keyword>
<dbReference type="SUPFAM" id="SSF81321">
    <property type="entry name" value="Family A G protein-coupled receptor-like"/>
    <property type="match status" value="1"/>
</dbReference>
<sequence length="316" mass="35520">MARNNLTEGRVQMEMYQELLCSPSLPGGLQQQSIYLAVVNVIFSLTAILGNFLILVALRKQSSLHPPSKLLYRCLATTDLLVGLVSQPLYAIYWISVANEHWNLCRYTRDAAYMTGNALCGVSLGTMTAITVDRLLALLLGLRYKQTVTLKRTNIILAANWVLSGGSALCYILDYRITLWCGYICIPSGLVISFISYTKIFGTLIHHQAQVQVHVQLQSTQPNSLNILQYRKAVYSALWVQFALVLCYIPFIVVEIVIVEANKRTFSSHLLVTRGIAATLIFFNSTLNPFLYCWKISEVRQAVKQTIRQALCCPWS</sequence>
<feature type="transmembrane region" description="Helical" evidence="10">
    <location>
        <begin position="34"/>
        <end position="58"/>
    </location>
</feature>
<dbReference type="InterPro" id="IPR000276">
    <property type="entry name" value="GPCR_Rhodpsn"/>
</dbReference>
<comment type="caution">
    <text evidence="12">The sequence shown here is derived from an EMBL/GenBank/DDBJ whole genome shotgun (WGS) entry which is preliminary data.</text>
</comment>
<evidence type="ECO:0000313" key="13">
    <source>
        <dbReference type="Proteomes" id="UP001159428"/>
    </source>
</evidence>
<keyword evidence="7" id="KW-0675">Receptor</keyword>
<dbReference type="PRINTS" id="PR00237">
    <property type="entry name" value="GPCRRHODOPSN"/>
</dbReference>
<feature type="transmembrane region" description="Helical" evidence="10">
    <location>
        <begin position="70"/>
        <end position="96"/>
    </location>
</feature>
<dbReference type="EMBL" id="CALNXJ010000078">
    <property type="protein sequence ID" value="CAH3161169.1"/>
    <property type="molecule type" value="Genomic_DNA"/>
</dbReference>
<keyword evidence="4 10" id="KW-1133">Transmembrane helix</keyword>
<reference evidence="12 13" key="1">
    <citation type="submission" date="2022-05" db="EMBL/GenBank/DDBJ databases">
        <authorList>
            <consortium name="Genoscope - CEA"/>
            <person name="William W."/>
        </authorList>
    </citation>
    <scope>NUCLEOTIDE SEQUENCE [LARGE SCALE GENOMIC DNA]</scope>
</reference>
<dbReference type="PROSITE" id="PS50262">
    <property type="entry name" value="G_PROTEIN_RECEP_F1_2"/>
    <property type="match status" value="1"/>
</dbReference>
<evidence type="ECO:0000256" key="8">
    <source>
        <dbReference type="ARBA" id="ARBA00023180"/>
    </source>
</evidence>
<accession>A0AAU9XWW2</accession>
<dbReference type="CDD" id="cd00637">
    <property type="entry name" value="7tm_classA_rhodopsin-like"/>
    <property type="match status" value="1"/>
</dbReference>
<proteinExistence type="predicted"/>
<evidence type="ECO:0000256" key="6">
    <source>
        <dbReference type="ARBA" id="ARBA00023136"/>
    </source>
</evidence>
<evidence type="ECO:0000256" key="7">
    <source>
        <dbReference type="ARBA" id="ARBA00023170"/>
    </source>
</evidence>
<feature type="domain" description="G-protein coupled receptors family 1 profile" evidence="11">
    <location>
        <begin position="50"/>
        <end position="292"/>
    </location>
</feature>
<evidence type="ECO:0000256" key="5">
    <source>
        <dbReference type="ARBA" id="ARBA00023040"/>
    </source>
</evidence>
<evidence type="ECO:0000256" key="2">
    <source>
        <dbReference type="ARBA" id="ARBA00022475"/>
    </source>
</evidence>
<evidence type="ECO:0000256" key="3">
    <source>
        <dbReference type="ARBA" id="ARBA00022692"/>
    </source>
</evidence>
<dbReference type="AlphaFoldDB" id="A0AAU9XWW2"/>
<name>A0AAU9XWW2_9CNID</name>